<organism evidence="1 2">
    <name type="scientific">Choristoneura fumiferana</name>
    <name type="common">Spruce budworm moth</name>
    <name type="synonym">Archips fumiferana</name>
    <dbReference type="NCBI Taxonomy" id="7141"/>
    <lineage>
        <taxon>Eukaryota</taxon>
        <taxon>Metazoa</taxon>
        <taxon>Ecdysozoa</taxon>
        <taxon>Arthropoda</taxon>
        <taxon>Hexapoda</taxon>
        <taxon>Insecta</taxon>
        <taxon>Pterygota</taxon>
        <taxon>Neoptera</taxon>
        <taxon>Endopterygota</taxon>
        <taxon>Lepidoptera</taxon>
        <taxon>Glossata</taxon>
        <taxon>Ditrysia</taxon>
        <taxon>Tortricoidea</taxon>
        <taxon>Tortricidae</taxon>
        <taxon>Tortricinae</taxon>
        <taxon>Choristoneura</taxon>
    </lineage>
</organism>
<evidence type="ECO:0000313" key="2">
    <source>
        <dbReference type="Proteomes" id="UP001064048"/>
    </source>
</evidence>
<reference evidence="1 2" key="1">
    <citation type="journal article" date="2022" name="Genome Biol. Evol.">
        <title>The Spruce Budworm Genome: Reconstructing the Evolutionary History of Antifreeze Proteins.</title>
        <authorList>
            <person name="Beliveau C."/>
            <person name="Gagne P."/>
            <person name="Picq S."/>
            <person name="Vernygora O."/>
            <person name="Keeling C.I."/>
            <person name="Pinkney K."/>
            <person name="Doucet D."/>
            <person name="Wen F."/>
            <person name="Johnston J.S."/>
            <person name="Maaroufi H."/>
            <person name="Boyle B."/>
            <person name="Laroche J."/>
            <person name="Dewar K."/>
            <person name="Juretic N."/>
            <person name="Blackburn G."/>
            <person name="Nisole A."/>
            <person name="Brunet B."/>
            <person name="Brandao M."/>
            <person name="Lumley L."/>
            <person name="Duan J."/>
            <person name="Quan G."/>
            <person name="Lucarotti C.J."/>
            <person name="Roe A.D."/>
            <person name="Sperling F.A.H."/>
            <person name="Levesque R.C."/>
            <person name="Cusson M."/>
        </authorList>
    </citation>
    <scope>NUCLEOTIDE SEQUENCE [LARGE SCALE GENOMIC DNA]</scope>
    <source>
        <strain evidence="1">Glfc:IPQL:Cfum</strain>
    </source>
</reference>
<comment type="caution">
    <text evidence="1">The sequence shown here is derived from an EMBL/GenBank/DDBJ whole genome shotgun (WGS) entry which is preliminary data.</text>
</comment>
<dbReference type="EMBL" id="CM046105">
    <property type="protein sequence ID" value="KAI8434616.1"/>
    <property type="molecule type" value="Genomic_DNA"/>
</dbReference>
<keyword evidence="2" id="KW-1185">Reference proteome</keyword>
<sequence>MGWLGSDRLTPADAATSFSLLLLFKSDRRPIESDLPHPNSRIIPAPAGDRARELKLRSQDIISFGNNVIFRYLFGWLMPPEVSLLKLTQPEAVGRLYDRAHVIQDMLVPIQTLERAIQLFHDKFRVYPIWLCPFKVPNNPGQLRVSGDWQMFVDIGVYGVPKAPGFETVDFDELLPLPGLDTSGNVYGHELIPLLVPEPIQCTEPLGLAADLPLESIEVSSNNQDRKYFALTAERGWRPLYSTPGEWIMFDFTSPRNITGVKTKGGVNGWVTTYNIMYTSDLTTFNPVIDDSGATKIFPANFDKDSVVVNEFRPPIHARYLKVLPLKWKDAIEMRVEPIGCFEPYPTATVAPTQSPLQPTTEACVLCPGIPATSCDCHNATAKYFDGDSCVSRDQCPCVEGFMTYAVGSAFRGLNCDECVCKLGGVTDCKPVKECACDQRCQLGGHPARASRVERVIARRTRTLAYSRATKLHSLLAARPLVSSYSLCSLLAHRRRWDKCHSH</sequence>
<gene>
    <name evidence="1" type="ORF">MSG28_003152</name>
</gene>
<evidence type="ECO:0000313" key="1">
    <source>
        <dbReference type="EMBL" id="KAI8434616.1"/>
    </source>
</evidence>
<accession>A0ACC0KEH9</accession>
<name>A0ACC0KEH9_CHOFU</name>
<dbReference type="Proteomes" id="UP001064048">
    <property type="component" value="Chromosome 5"/>
</dbReference>
<proteinExistence type="predicted"/>
<protein>
    <submittedName>
        <fullName evidence="1">Uncharacterized protein</fullName>
    </submittedName>
</protein>